<evidence type="ECO:0000313" key="4">
    <source>
        <dbReference type="EMBL" id="GAU51361.1"/>
    </source>
</evidence>
<sequence>MVAGQASVCLATMPYFTGRFADTWPLTARFCHPSLLGRWATTIARTQFLFVLLRYFSPLVAGRPLRPSEILSFAQNHLKVSPNGVLDLTNPDVVSTLGRVLYKTPVTLWDTATDPLIPLATGKVASFVTTFSFTMTDIETRQPADGFMFFLAPSTDFPSNAIGGSLGIVDNDKAYNEFVGVEFDPYENEWDPNYSHVGIEVSSLRSLKYTKWNRVSSLLVDVTITYDSQLKTLSVVLKDGNGQFSTVAQVVDFKYALPETVWIGFSSAWGE</sequence>
<feature type="domain" description="Legume lectin" evidence="3">
    <location>
        <begin position="75"/>
        <end position="271"/>
    </location>
</feature>
<dbReference type="Gene3D" id="2.60.120.200">
    <property type="match status" value="1"/>
</dbReference>
<dbReference type="EMBL" id="DF975092">
    <property type="protein sequence ID" value="GAU51361.1"/>
    <property type="molecule type" value="Genomic_DNA"/>
</dbReference>
<gene>
    <name evidence="4" type="ORF">TSUD_413060</name>
</gene>
<dbReference type="PANTHER" id="PTHR32401:SF49">
    <property type="entry name" value="OS10G0129200 PROTEIN"/>
    <property type="match status" value="1"/>
</dbReference>
<dbReference type="CDD" id="cd06899">
    <property type="entry name" value="lectin_legume_LecRK_Arcelin_ConA"/>
    <property type="match status" value="1"/>
</dbReference>
<proteinExistence type="inferred from homology"/>
<dbReference type="InterPro" id="IPR013320">
    <property type="entry name" value="ConA-like_dom_sf"/>
</dbReference>
<dbReference type="PANTHER" id="PTHR32401">
    <property type="entry name" value="CONCANAVALIN A-LIKE LECTIN FAMILY PROTEIN"/>
    <property type="match status" value="1"/>
</dbReference>
<keyword evidence="2" id="KW-0430">Lectin</keyword>
<dbReference type="OrthoDB" id="913265at2759"/>
<dbReference type="Pfam" id="PF00139">
    <property type="entry name" value="Lectin_legB"/>
    <property type="match status" value="1"/>
</dbReference>
<dbReference type="InterPro" id="IPR001220">
    <property type="entry name" value="Legume_lectin_dom"/>
</dbReference>
<keyword evidence="5" id="KW-1185">Reference proteome</keyword>
<evidence type="ECO:0000259" key="3">
    <source>
        <dbReference type="Pfam" id="PF00139"/>
    </source>
</evidence>
<dbReference type="Proteomes" id="UP000242715">
    <property type="component" value="Unassembled WGS sequence"/>
</dbReference>
<organism evidence="4 5">
    <name type="scientific">Trifolium subterraneum</name>
    <name type="common">Subterranean clover</name>
    <dbReference type="NCBI Taxonomy" id="3900"/>
    <lineage>
        <taxon>Eukaryota</taxon>
        <taxon>Viridiplantae</taxon>
        <taxon>Streptophyta</taxon>
        <taxon>Embryophyta</taxon>
        <taxon>Tracheophyta</taxon>
        <taxon>Spermatophyta</taxon>
        <taxon>Magnoliopsida</taxon>
        <taxon>eudicotyledons</taxon>
        <taxon>Gunneridae</taxon>
        <taxon>Pentapetalae</taxon>
        <taxon>rosids</taxon>
        <taxon>fabids</taxon>
        <taxon>Fabales</taxon>
        <taxon>Fabaceae</taxon>
        <taxon>Papilionoideae</taxon>
        <taxon>50 kb inversion clade</taxon>
        <taxon>NPAAA clade</taxon>
        <taxon>Hologalegina</taxon>
        <taxon>IRL clade</taxon>
        <taxon>Trifolieae</taxon>
        <taxon>Trifolium</taxon>
    </lineage>
</organism>
<evidence type="ECO:0000256" key="1">
    <source>
        <dbReference type="ARBA" id="ARBA00007606"/>
    </source>
</evidence>
<dbReference type="AlphaFoldDB" id="A0A2Z6P4L0"/>
<name>A0A2Z6P4L0_TRISU</name>
<protein>
    <recommendedName>
        <fullName evidence="3">Legume lectin domain-containing protein</fullName>
    </recommendedName>
</protein>
<dbReference type="GO" id="GO:0030246">
    <property type="term" value="F:carbohydrate binding"/>
    <property type="evidence" value="ECO:0007669"/>
    <property type="project" value="UniProtKB-KW"/>
</dbReference>
<dbReference type="InterPro" id="IPR050258">
    <property type="entry name" value="Leguminous_Lectin"/>
</dbReference>
<evidence type="ECO:0000313" key="5">
    <source>
        <dbReference type="Proteomes" id="UP000242715"/>
    </source>
</evidence>
<dbReference type="GO" id="GO:0009610">
    <property type="term" value="P:response to symbiotic fungus"/>
    <property type="evidence" value="ECO:0007669"/>
    <property type="project" value="UniProtKB-ARBA"/>
</dbReference>
<reference evidence="5" key="1">
    <citation type="journal article" date="2017" name="Front. Plant Sci.">
        <title>Climate Clever Clovers: New Paradigm to Reduce the Environmental Footprint of Ruminants by Breeding Low Methanogenic Forages Utilizing Haplotype Variation.</title>
        <authorList>
            <person name="Kaur P."/>
            <person name="Appels R."/>
            <person name="Bayer P.E."/>
            <person name="Keeble-Gagnere G."/>
            <person name="Wang J."/>
            <person name="Hirakawa H."/>
            <person name="Shirasawa K."/>
            <person name="Vercoe P."/>
            <person name="Stefanova K."/>
            <person name="Durmic Z."/>
            <person name="Nichols P."/>
            <person name="Revell C."/>
            <person name="Isobe S.N."/>
            <person name="Edwards D."/>
            <person name="Erskine W."/>
        </authorList>
    </citation>
    <scope>NUCLEOTIDE SEQUENCE [LARGE SCALE GENOMIC DNA]</scope>
    <source>
        <strain evidence="5">cv. Daliak</strain>
    </source>
</reference>
<evidence type="ECO:0000256" key="2">
    <source>
        <dbReference type="ARBA" id="ARBA00022734"/>
    </source>
</evidence>
<accession>A0A2Z6P4L0</accession>
<comment type="similarity">
    <text evidence="1">Belongs to the leguminous lectin family.</text>
</comment>
<dbReference type="SUPFAM" id="SSF49899">
    <property type="entry name" value="Concanavalin A-like lectins/glucanases"/>
    <property type="match status" value="1"/>
</dbReference>